<feature type="transmembrane region" description="Helical" evidence="11">
    <location>
        <begin position="425"/>
        <end position="443"/>
    </location>
</feature>
<feature type="domain" description="ABC transporter" evidence="12">
    <location>
        <begin position="708"/>
        <end position="952"/>
    </location>
</feature>
<dbReference type="AlphaFoldDB" id="A0A418V378"/>
<dbReference type="InterPro" id="IPR027417">
    <property type="entry name" value="P-loop_NTPase"/>
</dbReference>
<comment type="subcellular location">
    <subcellularLocation>
        <location evidence="1">Cell membrane</location>
        <topology evidence="1">Multi-pass membrane protein</topology>
    </subcellularLocation>
</comment>
<keyword evidence="9 11" id="KW-0472">Membrane</keyword>
<name>A0A418V378_RHOPL</name>
<feature type="transmembrane region" description="Helical" evidence="11">
    <location>
        <begin position="520"/>
        <end position="540"/>
    </location>
</feature>
<dbReference type="GO" id="GO:0016887">
    <property type="term" value="F:ATP hydrolysis activity"/>
    <property type="evidence" value="ECO:0007669"/>
    <property type="project" value="InterPro"/>
</dbReference>
<comment type="function">
    <text evidence="10">Involved in beta-(1--&gt;2)glucan export. Transmembrane domains (TMD) form a pore in the inner membrane and the ATP-binding domain (NBD) is responsible for energy generation.</text>
</comment>
<accession>A0A418V378</accession>
<evidence type="ECO:0000256" key="4">
    <source>
        <dbReference type="ARBA" id="ARBA00022475"/>
    </source>
</evidence>
<feature type="transmembrane region" description="Helical" evidence="11">
    <location>
        <begin position="64"/>
        <end position="83"/>
    </location>
</feature>
<reference evidence="13 14" key="1">
    <citation type="submission" date="2018-09" db="EMBL/GenBank/DDBJ databases">
        <title>Draft genome sequence of Rhodopseudomonas palustris 2.1.18.</title>
        <authorList>
            <person name="Robertson S.L."/>
            <person name="Meyer T.E."/>
            <person name="Kyndt J.A."/>
        </authorList>
    </citation>
    <scope>NUCLEOTIDE SEQUENCE [LARGE SCALE GENOMIC DNA]</scope>
    <source>
        <strain evidence="13 14">2.1.18</strain>
    </source>
</reference>
<feature type="transmembrane region" description="Helical" evidence="11">
    <location>
        <begin position="192"/>
        <end position="215"/>
    </location>
</feature>
<keyword evidence="7 13" id="KW-0067">ATP-binding</keyword>
<evidence type="ECO:0000256" key="11">
    <source>
        <dbReference type="SAM" id="Phobius"/>
    </source>
</evidence>
<dbReference type="Pfam" id="PF12399">
    <property type="entry name" value="BCA_ABC_TP_C"/>
    <property type="match status" value="1"/>
</dbReference>
<keyword evidence="4" id="KW-1003">Cell membrane</keyword>
<evidence type="ECO:0000256" key="1">
    <source>
        <dbReference type="ARBA" id="ARBA00004651"/>
    </source>
</evidence>
<feature type="transmembrane region" description="Helical" evidence="11">
    <location>
        <begin position="119"/>
        <end position="138"/>
    </location>
</feature>
<dbReference type="Proteomes" id="UP000285523">
    <property type="component" value="Unassembled WGS sequence"/>
</dbReference>
<evidence type="ECO:0000313" key="13">
    <source>
        <dbReference type="EMBL" id="RJF70538.1"/>
    </source>
</evidence>
<feature type="transmembrane region" description="Helical" evidence="11">
    <location>
        <begin position="283"/>
        <end position="307"/>
    </location>
</feature>
<feature type="transmembrane region" description="Helical" evidence="11">
    <location>
        <begin position="608"/>
        <end position="631"/>
    </location>
</feature>
<evidence type="ECO:0000313" key="14">
    <source>
        <dbReference type="Proteomes" id="UP000285523"/>
    </source>
</evidence>
<evidence type="ECO:0000256" key="3">
    <source>
        <dbReference type="ARBA" id="ARBA00022448"/>
    </source>
</evidence>
<dbReference type="CDD" id="cd06581">
    <property type="entry name" value="TM_PBP1_LivM_like"/>
    <property type="match status" value="1"/>
</dbReference>
<dbReference type="InterPro" id="IPR043428">
    <property type="entry name" value="LivM-like"/>
</dbReference>
<feature type="transmembrane region" description="Helical" evidence="11">
    <location>
        <begin position="449"/>
        <end position="467"/>
    </location>
</feature>
<dbReference type="InterPro" id="IPR003439">
    <property type="entry name" value="ABC_transporter-like_ATP-bd"/>
</dbReference>
<comment type="caution">
    <text evidence="13">The sequence shown here is derived from an EMBL/GenBank/DDBJ whole genome shotgun (WGS) entry which is preliminary data.</text>
</comment>
<keyword evidence="6" id="KW-0547">Nucleotide-binding</keyword>
<sequence>MNLVVALFLAQDGIANGVVYALLAVAIVVLFSVTRITFVPQGEFVSYGALTFVTLQDGQRPGTIPLLGLLIALHIVLDLVGGWRKQRPTALLLASLRSVASALIVLALAYAATSFDLPLLLKAVIAIAVITAAGPLLYRIVYQPLADASVLVLLIVSVALHFVMTGLALYIFGPSGQRSAPLLDITFPVMGVPIAGQTLLILGVTVVVIAALYFASQHTLYGKAMQAVALNRTGARLMGISTSLAGRASFLVAAFIGALAGVLISPTTTILYDTGFLLGLKGFVGAILGGLASYPISALGALLIGLLESYSSFFASTYKEVIVFSLIIPILLVQTLRQHRIKEDDDHGAEPLPAQANLSPQALQLRRRIKTGLGVAFVLAVAAAPVLISDYEIALLNYVGLAAIVVLGLVLLTGVAGLTSFAQAAYVGIGAYITGYVSSTYGLSPWLTLPLALAVAFVLALFGSLITARLSGHYLPLATLSLAVVAYYLFAALPQTGGQAGMTNIPPLTIAGYAMHSPKAWYVGIWGALLLLQLAMTNLLDSRPGRAIRALKSGTIMAESLGVDTWKAKIAAFVIACLLAALAGWIYAHYQRFLNPSPFSFNQGIEYLFMAVIGGAGSIGGALVGSGIVVLANQWLQTNLPLLLGMQGDFQVIIFGIVAMAMLQLLPRGIWPALLDLTGMRLPKAWSMSTDTAPLPARDKPQPGETVLAVRGVSKNFGAIAANRDISLDARAGEILALIGPNGAGKSTLFDLISGVQRPSSGTVHFLGRESSYFPRTLSRDGMGRTFQHVRIIPEMTVLENTALGTHARVDTSFAAAALRLDRKAEARLIGEALRQLGRVGLESSATQTAGSLSLGQQRVLEIARALASDPCLLLLDEPAAGLRHLEKQALARLLKQLKAEGIAVIVVEHDMDFVMNLADRIVVMQFGQKLAEGTPCEIQRNPAVIEAYLGGAE</sequence>
<dbReference type="GO" id="GO:0005886">
    <property type="term" value="C:plasma membrane"/>
    <property type="evidence" value="ECO:0007669"/>
    <property type="project" value="UniProtKB-SubCell"/>
</dbReference>
<proteinExistence type="inferred from homology"/>
<dbReference type="EMBL" id="QYYD01000017">
    <property type="protein sequence ID" value="RJF70538.1"/>
    <property type="molecule type" value="Genomic_DNA"/>
</dbReference>
<evidence type="ECO:0000259" key="12">
    <source>
        <dbReference type="PROSITE" id="PS50893"/>
    </source>
</evidence>
<dbReference type="FunFam" id="3.40.50.300:FF:000421">
    <property type="entry name" value="Branched-chain amino acid ABC transporter ATP-binding protein"/>
    <property type="match status" value="1"/>
</dbReference>
<feature type="transmembrane region" description="Helical" evidence="11">
    <location>
        <begin position="474"/>
        <end position="493"/>
    </location>
</feature>
<dbReference type="PANTHER" id="PTHR45772:SF2">
    <property type="entry name" value="ABC TRANSPORTER ATP-BINDING PROTEIN"/>
    <property type="match status" value="1"/>
</dbReference>
<gene>
    <name evidence="13" type="ORF">D4Q52_16685</name>
</gene>
<feature type="transmembrane region" description="Helical" evidence="11">
    <location>
        <begin position="250"/>
        <end position="271"/>
    </location>
</feature>
<dbReference type="Gene3D" id="3.40.50.300">
    <property type="entry name" value="P-loop containing nucleotide triphosphate hydrolases"/>
    <property type="match status" value="1"/>
</dbReference>
<dbReference type="InterPro" id="IPR051120">
    <property type="entry name" value="ABC_AA/LPS_Transport"/>
</dbReference>
<keyword evidence="8 11" id="KW-1133">Transmembrane helix</keyword>
<dbReference type="GO" id="GO:0015658">
    <property type="term" value="F:branched-chain amino acid transmembrane transporter activity"/>
    <property type="evidence" value="ECO:0007669"/>
    <property type="project" value="InterPro"/>
</dbReference>
<comment type="similarity">
    <text evidence="2">Belongs to the ABC transporter superfamily.</text>
</comment>
<keyword evidence="3" id="KW-0813">Transport</keyword>
<dbReference type="OrthoDB" id="9805029at2"/>
<dbReference type="InterPro" id="IPR003593">
    <property type="entry name" value="AAA+_ATPase"/>
</dbReference>
<organism evidence="13 14">
    <name type="scientific">Rhodopseudomonas palustris</name>
    <dbReference type="NCBI Taxonomy" id="1076"/>
    <lineage>
        <taxon>Bacteria</taxon>
        <taxon>Pseudomonadati</taxon>
        <taxon>Pseudomonadota</taxon>
        <taxon>Alphaproteobacteria</taxon>
        <taxon>Hyphomicrobiales</taxon>
        <taxon>Nitrobacteraceae</taxon>
        <taxon>Rhodopseudomonas</taxon>
    </lineage>
</organism>
<dbReference type="CDD" id="cd06582">
    <property type="entry name" value="TM_PBP1_LivH_like"/>
    <property type="match status" value="1"/>
</dbReference>
<dbReference type="GO" id="GO:0005524">
    <property type="term" value="F:ATP binding"/>
    <property type="evidence" value="ECO:0007669"/>
    <property type="project" value="UniProtKB-KW"/>
</dbReference>
<feature type="transmembrane region" description="Helical" evidence="11">
    <location>
        <begin position="570"/>
        <end position="588"/>
    </location>
</feature>
<evidence type="ECO:0000256" key="6">
    <source>
        <dbReference type="ARBA" id="ARBA00022741"/>
    </source>
</evidence>
<feature type="transmembrane region" description="Helical" evidence="11">
    <location>
        <begin position="90"/>
        <end position="113"/>
    </location>
</feature>
<evidence type="ECO:0000256" key="8">
    <source>
        <dbReference type="ARBA" id="ARBA00022989"/>
    </source>
</evidence>
<dbReference type="InterPro" id="IPR017871">
    <property type="entry name" value="ABC_transporter-like_CS"/>
</dbReference>
<feature type="transmembrane region" description="Helical" evidence="11">
    <location>
        <begin position="371"/>
        <end position="389"/>
    </location>
</feature>
<dbReference type="Pfam" id="PF00005">
    <property type="entry name" value="ABC_tran"/>
    <property type="match status" value="1"/>
</dbReference>
<dbReference type="SMART" id="SM00382">
    <property type="entry name" value="AAA"/>
    <property type="match status" value="1"/>
</dbReference>
<feature type="transmembrane region" description="Helical" evidence="11">
    <location>
        <begin position="150"/>
        <end position="172"/>
    </location>
</feature>
<evidence type="ECO:0000256" key="7">
    <source>
        <dbReference type="ARBA" id="ARBA00022840"/>
    </source>
</evidence>
<dbReference type="SUPFAM" id="SSF52540">
    <property type="entry name" value="P-loop containing nucleoside triphosphate hydrolases"/>
    <property type="match status" value="1"/>
</dbReference>
<evidence type="ECO:0000256" key="10">
    <source>
        <dbReference type="ARBA" id="ARBA00024722"/>
    </source>
</evidence>
<dbReference type="InterPro" id="IPR032823">
    <property type="entry name" value="BCA_ABC_TP_C"/>
</dbReference>
<dbReference type="PANTHER" id="PTHR45772">
    <property type="entry name" value="CONSERVED COMPONENT OF ABC TRANSPORTER FOR NATURAL AMINO ACIDS-RELATED"/>
    <property type="match status" value="1"/>
</dbReference>
<evidence type="ECO:0000256" key="2">
    <source>
        <dbReference type="ARBA" id="ARBA00005417"/>
    </source>
</evidence>
<keyword evidence="5 11" id="KW-0812">Transmembrane</keyword>
<feature type="transmembrane region" description="Helical" evidence="11">
    <location>
        <begin position="18"/>
        <end position="38"/>
    </location>
</feature>
<dbReference type="PROSITE" id="PS50893">
    <property type="entry name" value="ABC_TRANSPORTER_2"/>
    <property type="match status" value="1"/>
</dbReference>
<dbReference type="RefSeq" id="WP_119857792.1">
    <property type="nucleotide sequence ID" value="NZ_QYYD01000017.1"/>
</dbReference>
<dbReference type="PROSITE" id="PS00211">
    <property type="entry name" value="ABC_TRANSPORTER_1"/>
    <property type="match status" value="1"/>
</dbReference>
<feature type="transmembrane region" description="Helical" evidence="11">
    <location>
        <begin position="395"/>
        <end position="418"/>
    </location>
</feature>
<dbReference type="Pfam" id="PF02653">
    <property type="entry name" value="BPD_transp_2"/>
    <property type="match status" value="2"/>
</dbReference>
<evidence type="ECO:0000256" key="5">
    <source>
        <dbReference type="ARBA" id="ARBA00022692"/>
    </source>
</evidence>
<protein>
    <submittedName>
        <fullName evidence="13">ATP-binding cassette domain-containing protein</fullName>
    </submittedName>
</protein>
<dbReference type="CDD" id="cd03219">
    <property type="entry name" value="ABC_Mj1267_LivG_branched"/>
    <property type="match status" value="1"/>
</dbReference>
<evidence type="ECO:0000256" key="9">
    <source>
        <dbReference type="ARBA" id="ARBA00023136"/>
    </source>
</evidence>
<feature type="transmembrane region" description="Helical" evidence="11">
    <location>
        <begin position="652"/>
        <end position="671"/>
    </location>
</feature>
<dbReference type="InterPro" id="IPR001851">
    <property type="entry name" value="ABC_transp_permease"/>
</dbReference>